<dbReference type="Proteomes" id="UP000245926">
    <property type="component" value="Chromosome"/>
</dbReference>
<dbReference type="OrthoDB" id="7998542at2"/>
<gene>
    <name evidence="1" type="ORF">DK389_08230</name>
</gene>
<name>A0A2U8W4G3_9HYPH</name>
<evidence type="ECO:0000313" key="2">
    <source>
        <dbReference type="Proteomes" id="UP000245926"/>
    </source>
</evidence>
<dbReference type="AlphaFoldDB" id="A0A2U8W4G3"/>
<dbReference type="KEGG" id="mets:DK389_08230"/>
<accession>A0A2U8W4G3</accession>
<reference evidence="2" key="1">
    <citation type="submission" date="2018-05" db="EMBL/GenBank/DDBJ databases">
        <title>Complete Genome Sequence of Methylobacterium sp. 17SD2-17.</title>
        <authorList>
            <person name="Srinivasan S."/>
        </authorList>
    </citation>
    <scope>NUCLEOTIDE SEQUENCE [LARGE SCALE GENOMIC DNA]</scope>
    <source>
        <strain evidence="2">17SD2-17</strain>
    </source>
</reference>
<keyword evidence="2" id="KW-1185">Reference proteome</keyword>
<proteinExistence type="predicted"/>
<protein>
    <submittedName>
        <fullName evidence="1">Uncharacterized protein</fullName>
    </submittedName>
</protein>
<organism evidence="1 2">
    <name type="scientific">Methylobacterium durans</name>
    <dbReference type="NCBI Taxonomy" id="2202825"/>
    <lineage>
        <taxon>Bacteria</taxon>
        <taxon>Pseudomonadati</taxon>
        <taxon>Pseudomonadota</taxon>
        <taxon>Alphaproteobacteria</taxon>
        <taxon>Hyphomicrobiales</taxon>
        <taxon>Methylobacteriaceae</taxon>
        <taxon>Methylobacterium</taxon>
    </lineage>
</organism>
<evidence type="ECO:0000313" key="1">
    <source>
        <dbReference type="EMBL" id="AWN40518.1"/>
    </source>
</evidence>
<dbReference type="EMBL" id="CP029550">
    <property type="protein sequence ID" value="AWN40518.1"/>
    <property type="molecule type" value="Genomic_DNA"/>
</dbReference>
<sequence>MRAGEHRVTPATIAMNNEVLRLGSERLLRQLHSEGLRYRLWVTGTARGSTVHLRIPELGPEMRARIIRVLQGRGARLDIEDARVA</sequence>